<dbReference type="InterPro" id="IPR013584">
    <property type="entry name" value="RAP"/>
</dbReference>
<comment type="caution">
    <text evidence="2">The sequence shown here is derived from an EMBL/GenBank/DDBJ whole genome shotgun (WGS) entry which is preliminary data.</text>
</comment>
<evidence type="ECO:0000313" key="2">
    <source>
        <dbReference type="EMBL" id="RDH40744.1"/>
    </source>
</evidence>
<keyword evidence="3" id="KW-1185">Reference proteome</keyword>
<dbReference type="Proteomes" id="UP000226429">
    <property type="component" value="Unassembled WGS sequence"/>
</dbReference>
<evidence type="ECO:0000313" key="3">
    <source>
        <dbReference type="Proteomes" id="UP000226429"/>
    </source>
</evidence>
<reference evidence="2 3" key="2">
    <citation type="journal article" date="2018" name="J. Invertebr. Pathol.">
        <title>'Candidatus Aquirickettsiella gammari' (Gammaproteobacteria: Legionellales: Coxiellaceae): A bacterial pathogen of the freshwater crustacean Gammarus fossarum (Malacostraca: Amphipoda).</title>
        <authorList>
            <person name="Bojko J."/>
            <person name="Dunn A.M."/>
            <person name="Stebbing P.D."/>
            <person name="van Aerle R."/>
            <person name="Bacela-Spychalska K."/>
            <person name="Bean T.P."/>
            <person name="Urrutia A."/>
            <person name="Stentiford G.D."/>
        </authorList>
    </citation>
    <scope>NUCLEOTIDE SEQUENCE [LARGE SCALE GENOMIC DNA]</scope>
    <source>
        <strain evidence="2">RA15029</strain>
    </source>
</reference>
<protein>
    <recommendedName>
        <fullName evidence="1">RAP domain-containing protein</fullName>
    </recommendedName>
</protein>
<dbReference type="PROSITE" id="PS51286">
    <property type="entry name" value="RAP"/>
    <property type="match status" value="1"/>
</dbReference>
<accession>A0A370CJX2</accession>
<dbReference type="EMBL" id="NMOS02000004">
    <property type="protein sequence ID" value="RDH40744.1"/>
    <property type="molecule type" value="Genomic_DNA"/>
</dbReference>
<dbReference type="Pfam" id="PF08373">
    <property type="entry name" value="RAP"/>
    <property type="match status" value="1"/>
</dbReference>
<evidence type="ECO:0000259" key="1">
    <source>
        <dbReference type="PROSITE" id="PS51286"/>
    </source>
</evidence>
<organism evidence="2 3">
    <name type="scientific">Candidatus Aquirickettsiella gammari</name>
    <dbReference type="NCBI Taxonomy" id="2016198"/>
    <lineage>
        <taxon>Bacteria</taxon>
        <taxon>Pseudomonadati</taxon>
        <taxon>Pseudomonadota</taxon>
        <taxon>Gammaproteobacteria</taxon>
        <taxon>Legionellales</taxon>
        <taxon>Coxiellaceae</taxon>
        <taxon>Candidatus Aquirickettsiella</taxon>
    </lineage>
</organism>
<sequence>MEKFNFYFLGYGVMDNKKNKILNKSIRSICERHVDALPKLFNFFTQEKEQFDVVNLATLIYNLNKLIPRKIIHAETKHFIEEVVRFIPSPRFRFDGQSIANILITLSKWTLSIHETPYREAINHLTVLIFEQIDTFNAKEIATILNAFSKWRISPDEKPYKEAIHCLVQAIPKRVNTFIAQDITNSLNALSKWDISRHEPLYRASILALVGVIPQRIEQFNTQGTVNSLNALSKWDISLTETPYQQSIPCLIRAIPKQIDKLNAQNIANSLNALAKWPILANEKFYKKTILCLLTIIPEKIAYFSAQNLANSLNALAKWRLPIQQKPYRTSLQCLLKQVEKTVKFNAHEGISLAFALCLFKFIAPDDNLFENNEKIIQSLFARHKKIWLKQLDDTVARQIYQINCYQPNIIPLEFIKAIPSFTSNFKQSRLISSKLQKSVLAHLGQLKLNFVAEYFIKFTHVDLANPKNKVALQVNGPYHYEGEILNVSSQFNNHLLEKLGWSVIMVAYFEWDKLNNHQKEAYLSDKLSPCIKKPSLYRVHPGNIKTINRYKSIAIQEAISVSTQQPKLEKKRIRNRKLKKVILTPLKQIWNDLIEKKVILEKVRPDELQAAYGIFTSAYRTIVMQDALKSPQELDAFKKITAEQLDQAIYLKKIELFSQKTIAAFFQCKPYQYGLRLDANSHPSVAFSQANLKVSFQKRCR</sequence>
<proteinExistence type="predicted"/>
<dbReference type="Gene3D" id="3.40.960.10">
    <property type="entry name" value="VSR Endonuclease"/>
    <property type="match status" value="1"/>
</dbReference>
<dbReference type="AlphaFoldDB" id="A0A370CJX2"/>
<reference evidence="2 3" key="1">
    <citation type="journal article" date="2017" name="Int. J. Syst. Evol. Microbiol.">
        <title>Aquarickettsiella crustaci n. gen. n. sp. (Gammaproteobacteria: Legionellales: Coxiellaceae); a bacterial pathogen of the freshwater crustacean: Gammarus fossarum (Malacostraca: Amphipoda).</title>
        <authorList>
            <person name="Bojko J."/>
            <person name="Dunn A.M."/>
            <person name="Stebbing P.D."/>
            <person name="Van Aerle R."/>
            <person name="Bacela-Spychalska K."/>
            <person name="Bean T.P."/>
            <person name="Stentiford G.D."/>
        </authorList>
    </citation>
    <scope>NUCLEOTIDE SEQUENCE [LARGE SCALE GENOMIC DNA]</scope>
    <source>
        <strain evidence="2">RA15029</strain>
    </source>
</reference>
<gene>
    <name evidence="2" type="ORF">CFE62_002110</name>
</gene>
<name>A0A370CJX2_9COXI</name>
<dbReference type="SMART" id="SM00952">
    <property type="entry name" value="RAP"/>
    <property type="match status" value="1"/>
</dbReference>
<dbReference type="Pfam" id="PF26188">
    <property type="entry name" value="RESC6"/>
    <property type="match status" value="1"/>
</dbReference>
<dbReference type="InterPro" id="IPR058917">
    <property type="entry name" value="RESC6_dom"/>
</dbReference>
<feature type="domain" description="RAP" evidence="1">
    <location>
        <begin position="471"/>
        <end position="526"/>
    </location>
</feature>